<dbReference type="GO" id="GO:0097351">
    <property type="term" value="F:toxin sequestering activity"/>
    <property type="evidence" value="ECO:0007669"/>
    <property type="project" value="InterPro"/>
</dbReference>
<dbReference type="PANTHER" id="PTHR40516:SF1">
    <property type="entry name" value="ANTITOXIN CHPS-RELATED"/>
    <property type="match status" value="1"/>
</dbReference>
<feature type="domain" description="SpoVT-AbrB" evidence="3">
    <location>
        <begin position="3"/>
        <end position="48"/>
    </location>
</feature>
<keyword evidence="1 4" id="KW-0238">DNA-binding</keyword>
<dbReference type="SMART" id="SM00966">
    <property type="entry name" value="SpoVT_AbrB"/>
    <property type="match status" value="1"/>
</dbReference>
<evidence type="ECO:0000259" key="3">
    <source>
        <dbReference type="PROSITE" id="PS51740"/>
    </source>
</evidence>
<dbReference type="RefSeq" id="WP_003611280.1">
    <property type="nucleotide sequence ID" value="NZ_ADVE02000001.1"/>
</dbReference>
<dbReference type="Pfam" id="PF04014">
    <property type="entry name" value="MazE_antitoxin"/>
    <property type="match status" value="1"/>
</dbReference>
<dbReference type="PANTHER" id="PTHR40516">
    <property type="entry name" value="ANTITOXIN CHPS-RELATED"/>
    <property type="match status" value="1"/>
</dbReference>
<evidence type="ECO:0000313" key="5">
    <source>
        <dbReference type="Proteomes" id="UP000230709"/>
    </source>
</evidence>
<gene>
    <name evidence="4" type="ORF">CQW49_06810</name>
</gene>
<dbReference type="SUPFAM" id="SSF89447">
    <property type="entry name" value="AbrB/MazE/MraZ-like"/>
    <property type="match status" value="1"/>
</dbReference>
<dbReference type="Proteomes" id="UP000230709">
    <property type="component" value="Chromosome"/>
</dbReference>
<dbReference type="InterPro" id="IPR039052">
    <property type="entry name" value="Antitox_PemI-like"/>
</dbReference>
<organism evidence="4 5">
    <name type="scientific">Methylosinus trichosporium (strain ATCC 35070 / NCIMB 11131 / UNIQEM 75 / OB3b)</name>
    <dbReference type="NCBI Taxonomy" id="595536"/>
    <lineage>
        <taxon>Bacteria</taxon>
        <taxon>Pseudomonadati</taxon>
        <taxon>Pseudomonadota</taxon>
        <taxon>Alphaproteobacteria</taxon>
        <taxon>Hyphomicrobiales</taxon>
        <taxon>Methylocystaceae</taxon>
        <taxon>Methylosinus</taxon>
    </lineage>
</organism>
<feature type="compositionally biased region" description="Basic and acidic residues" evidence="2">
    <location>
        <begin position="87"/>
        <end position="108"/>
    </location>
</feature>
<dbReference type="EMBL" id="CP023737">
    <property type="protein sequence ID" value="ATQ67632.1"/>
    <property type="molecule type" value="Genomic_DNA"/>
</dbReference>
<dbReference type="InterPro" id="IPR007159">
    <property type="entry name" value="SpoVT-AbrB_dom"/>
</dbReference>
<reference evidence="5" key="1">
    <citation type="submission" date="2017-10" db="EMBL/GenBank/DDBJ databases">
        <title>Completed PacBio SMRT sequence of Methylosinus trichosporium OB3b reveals presence of a third large plasmid.</title>
        <authorList>
            <person name="Charles T.C."/>
            <person name="Lynch M.D.J."/>
            <person name="Heil J.R."/>
            <person name="Cheng J."/>
        </authorList>
    </citation>
    <scope>NUCLEOTIDE SEQUENCE [LARGE SCALE GENOMIC DNA]</scope>
    <source>
        <strain evidence="5">OB3b</strain>
    </source>
</reference>
<keyword evidence="5" id="KW-1185">Reference proteome</keyword>
<evidence type="ECO:0000313" key="4">
    <source>
        <dbReference type="EMBL" id="ATQ67632.1"/>
    </source>
</evidence>
<evidence type="ECO:0000256" key="1">
    <source>
        <dbReference type="PROSITE-ProRule" id="PRU01076"/>
    </source>
</evidence>
<dbReference type="Gene3D" id="2.10.260.10">
    <property type="match status" value="1"/>
</dbReference>
<dbReference type="GO" id="GO:0003677">
    <property type="term" value="F:DNA binding"/>
    <property type="evidence" value="ECO:0007669"/>
    <property type="project" value="UniProtKB-UniRule"/>
</dbReference>
<proteinExistence type="predicted"/>
<dbReference type="PROSITE" id="PS51740">
    <property type="entry name" value="SPOVT_ABRB"/>
    <property type="match status" value="1"/>
</dbReference>
<protein>
    <submittedName>
        <fullName evidence="4">AbrB/MazE/SpoVT family DNA-binding domain-containing protein</fullName>
    </submittedName>
</protein>
<evidence type="ECO:0000256" key="2">
    <source>
        <dbReference type="SAM" id="MobiDB-lite"/>
    </source>
</evidence>
<sequence length="108" mass="12131">MRAKVAKWGNSAALRLPKVLVEELGLQPGQEVELVLEGREARLKPIPRFPVYRIEDLVAEMKRLGPQNEPPLEDWGPDVGAEIIEDDYSREQPGRVATAKEKDDSDGR</sequence>
<name>A0A2D2CY04_METT3</name>
<accession>A0A2D2CY04</accession>
<dbReference type="KEGG" id="mtw:CQW49_06810"/>
<dbReference type="STRING" id="595536.GCA_000178815_03794"/>
<dbReference type="InterPro" id="IPR037914">
    <property type="entry name" value="SpoVT-AbrB_sf"/>
</dbReference>
<feature type="region of interest" description="Disordered" evidence="2">
    <location>
        <begin position="65"/>
        <end position="108"/>
    </location>
</feature>
<dbReference type="AlphaFoldDB" id="A0A2D2CY04"/>